<dbReference type="GO" id="GO:0005737">
    <property type="term" value="C:cytoplasm"/>
    <property type="evidence" value="ECO:0007669"/>
    <property type="project" value="UniProtKB-SubCell"/>
</dbReference>
<evidence type="ECO:0000313" key="9">
    <source>
        <dbReference type="EMBL" id="KAB5538302.1"/>
    </source>
</evidence>
<feature type="region of interest" description="Disordered" evidence="8">
    <location>
        <begin position="1"/>
        <end position="30"/>
    </location>
</feature>
<evidence type="ECO:0000256" key="1">
    <source>
        <dbReference type="ARBA" id="ARBA00004496"/>
    </source>
</evidence>
<protein>
    <recommendedName>
        <fullName evidence="5">Peroxiredoxin-like 2A</fullName>
    </recommendedName>
    <alternativeName>
        <fullName evidence="7">Peroxiredoxin-like 2 activated in M-CSF stimulated monocytes</fullName>
    </alternativeName>
    <alternativeName>
        <fullName evidence="6">Redox-regulatory protein FAM213A</fullName>
    </alternativeName>
</protein>
<evidence type="ECO:0000313" key="10">
    <source>
        <dbReference type="Proteomes" id="UP000326939"/>
    </source>
</evidence>
<keyword evidence="2" id="KW-0963">Cytoplasm</keyword>
<dbReference type="InterPro" id="IPR032801">
    <property type="entry name" value="PXL2A/B/C"/>
</dbReference>
<comment type="subcellular location">
    <subcellularLocation>
        <location evidence="1">Cytoplasm</location>
    </subcellularLocation>
</comment>
<evidence type="ECO:0000256" key="3">
    <source>
        <dbReference type="ARBA" id="ARBA00023284"/>
    </source>
</evidence>
<evidence type="ECO:0000256" key="5">
    <source>
        <dbReference type="ARBA" id="ARBA00023849"/>
    </source>
</evidence>
<dbReference type="Pfam" id="PF13911">
    <property type="entry name" value="AhpC-TSA_2"/>
    <property type="match status" value="1"/>
</dbReference>
<dbReference type="EMBL" id="VDCV01000010">
    <property type="protein sequence ID" value="KAB5538302.1"/>
    <property type="molecule type" value="Genomic_DNA"/>
</dbReference>
<name>A0A5N5L6I8_9ROSI</name>
<gene>
    <name evidence="9" type="ORF">DKX38_015835</name>
</gene>
<keyword evidence="3" id="KW-0676">Redox-active center</keyword>
<feature type="compositionally biased region" description="Low complexity" evidence="8">
    <location>
        <begin position="8"/>
        <end position="22"/>
    </location>
</feature>
<dbReference type="Proteomes" id="UP000326939">
    <property type="component" value="Chromosome 10"/>
</dbReference>
<evidence type="ECO:0000256" key="8">
    <source>
        <dbReference type="SAM" id="MobiDB-lite"/>
    </source>
</evidence>
<proteinExistence type="inferred from homology"/>
<dbReference type="PANTHER" id="PTHR28630:SF31">
    <property type="entry name" value="PEROXIREDOXIN-LIKE 2A"/>
    <property type="match status" value="1"/>
</dbReference>
<comment type="similarity">
    <text evidence="4">Belongs to the peroxiredoxin-like PRXL2 family. PRXL2A subfamily.</text>
</comment>
<dbReference type="PANTHER" id="PTHR28630">
    <property type="match status" value="1"/>
</dbReference>
<comment type="caution">
    <text evidence="9">The sequence shown here is derived from an EMBL/GenBank/DDBJ whole genome shotgun (WGS) entry which is preliminary data.</text>
</comment>
<organism evidence="9 10">
    <name type="scientific">Salix brachista</name>
    <dbReference type="NCBI Taxonomy" id="2182728"/>
    <lineage>
        <taxon>Eukaryota</taxon>
        <taxon>Viridiplantae</taxon>
        <taxon>Streptophyta</taxon>
        <taxon>Embryophyta</taxon>
        <taxon>Tracheophyta</taxon>
        <taxon>Spermatophyta</taxon>
        <taxon>Magnoliopsida</taxon>
        <taxon>eudicotyledons</taxon>
        <taxon>Gunneridae</taxon>
        <taxon>Pentapetalae</taxon>
        <taxon>rosids</taxon>
        <taxon>fabids</taxon>
        <taxon>Malpighiales</taxon>
        <taxon>Salicaceae</taxon>
        <taxon>Saliceae</taxon>
        <taxon>Salix</taxon>
    </lineage>
</organism>
<evidence type="ECO:0000256" key="2">
    <source>
        <dbReference type="ARBA" id="ARBA00022490"/>
    </source>
</evidence>
<evidence type="ECO:0000256" key="4">
    <source>
        <dbReference type="ARBA" id="ARBA00023787"/>
    </source>
</evidence>
<dbReference type="AlphaFoldDB" id="A0A5N5L6I8"/>
<sequence>MSSTVSRNNSNSKSYASVSSKKMQTSSGMNSDKSLEQLLADFSIKDGYIFKGIAAAGPSEPRACGCVQPPPVVDSVAPYSSIENILAQKLIPEYKIGMEHFGEYQDTSNEGFLHEHIVKGFWPRYWGGVVLFDRSMEFFKAFGGGQLLKDKLISGFIFNPELLQITSVQKLWELIKTLKEKVKGGLFIVGRDKCGIAYQFIERNFGDWAPEAEVVAI</sequence>
<keyword evidence="10" id="KW-1185">Reference proteome</keyword>
<reference evidence="10" key="1">
    <citation type="journal article" date="2019" name="Gigascience">
        <title>De novo genome assembly of the endangered Acer yangbiense, a plant species with extremely small populations endemic to Yunnan Province, China.</title>
        <authorList>
            <person name="Yang J."/>
            <person name="Wariss H.M."/>
            <person name="Tao L."/>
            <person name="Zhang R."/>
            <person name="Yun Q."/>
            <person name="Hollingsworth P."/>
            <person name="Dao Z."/>
            <person name="Luo G."/>
            <person name="Guo H."/>
            <person name="Ma Y."/>
            <person name="Sun W."/>
        </authorList>
    </citation>
    <scope>NUCLEOTIDE SEQUENCE [LARGE SCALE GENOMIC DNA]</scope>
    <source>
        <strain evidence="10">cv. br00</strain>
    </source>
</reference>
<accession>A0A5N5L6I8</accession>
<evidence type="ECO:0000256" key="6">
    <source>
        <dbReference type="ARBA" id="ARBA00032058"/>
    </source>
</evidence>
<evidence type="ECO:0000256" key="7">
    <source>
        <dbReference type="ARBA" id="ARBA00032129"/>
    </source>
</evidence>